<name>A0A6I2UT86_9FIRM</name>
<sequence>MQHIFLLSAYEITAAAFFQKLKQERTDLVLDIRLNNTSQLCGFTKEKDLSFFVSQLTGAAYIHDLDFAPTKQLLDGYIKEHLPWNEYATAYLKLLNQRHGERLWEERYKKYGSVCLLGTETKKRRSHNEVLLDVLQNGF</sequence>
<dbReference type="Pfam" id="PF04343">
    <property type="entry name" value="DUF488"/>
    <property type="match status" value="1"/>
</dbReference>
<dbReference type="EMBL" id="VUNL01000010">
    <property type="protein sequence ID" value="MSV25428.1"/>
    <property type="molecule type" value="Genomic_DNA"/>
</dbReference>
<dbReference type="Proteomes" id="UP000430222">
    <property type="component" value="Unassembled WGS sequence"/>
</dbReference>
<dbReference type="InterPro" id="IPR007438">
    <property type="entry name" value="DUF488"/>
</dbReference>
<organism evidence="1 2">
    <name type="scientific">Selenomonas montiformis</name>
    <dbReference type="NCBI Taxonomy" id="2652285"/>
    <lineage>
        <taxon>Bacteria</taxon>
        <taxon>Bacillati</taxon>
        <taxon>Bacillota</taxon>
        <taxon>Negativicutes</taxon>
        <taxon>Selenomonadales</taxon>
        <taxon>Selenomonadaceae</taxon>
        <taxon>Selenomonas</taxon>
    </lineage>
</organism>
<gene>
    <name evidence="1" type="ORF">FYJ78_09630</name>
</gene>
<comment type="caution">
    <text evidence="1">The sequence shown here is derived from an EMBL/GenBank/DDBJ whole genome shotgun (WGS) entry which is preliminary data.</text>
</comment>
<protein>
    <submittedName>
        <fullName evidence="1">DUF488 domain-containing protein</fullName>
    </submittedName>
</protein>
<dbReference type="AlphaFoldDB" id="A0A6I2UT86"/>
<evidence type="ECO:0000313" key="1">
    <source>
        <dbReference type="EMBL" id="MSV25428.1"/>
    </source>
</evidence>
<reference evidence="1 2" key="1">
    <citation type="submission" date="2019-08" db="EMBL/GenBank/DDBJ databases">
        <title>In-depth cultivation of the pig gut microbiome towards novel bacterial diversity and tailored functional studies.</title>
        <authorList>
            <person name="Wylensek D."/>
            <person name="Hitch T.C.A."/>
            <person name="Clavel T."/>
        </authorList>
    </citation>
    <scope>NUCLEOTIDE SEQUENCE [LARGE SCALE GENOMIC DNA]</scope>
    <source>
        <strain evidence="2">WCA-380-WT-3B3</strain>
    </source>
</reference>
<evidence type="ECO:0000313" key="2">
    <source>
        <dbReference type="Proteomes" id="UP000430222"/>
    </source>
</evidence>
<accession>A0A6I2UT86</accession>
<dbReference type="RefSeq" id="WP_154621184.1">
    <property type="nucleotide sequence ID" value="NZ_JBQHVT010000001.1"/>
</dbReference>
<proteinExistence type="predicted"/>
<keyword evidence="2" id="KW-1185">Reference proteome</keyword>